<evidence type="ECO:0000313" key="2">
    <source>
        <dbReference type="Proteomes" id="UP000176939"/>
    </source>
</evidence>
<dbReference type="Proteomes" id="UP000176939">
    <property type="component" value="Unassembled WGS sequence"/>
</dbReference>
<reference evidence="1 2" key="1">
    <citation type="journal article" date="2016" name="Nat. Commun.">
        <title>Thousands of microbial genomes shed light on interconnected biogeochemical processes in an aquifer system.</title>
        <authorList>
            <person name="Anantharaman K."/>
            <person name="Brown C.T."/>
            <person name="Hug L.A."/>
            <person name="Sharon I."/>
            <person name="Castelle C.J."/>
            <person name="Probst A.J."/>
            <person name="Thomas B.C."/>
            <person name="Singh A."/>
            <person name="Wilkins M.J."/>
            <person name="Karaoz U."/>
            <person name="Brodie E.L."/>
            <person name="Williams K.H."/>
            <person name="Hubbard S.S."/>
            <person name="Banfield J.F."/>
        </authorList>
    </citation>
    <scope>NUCLEOTIDE SEQUENCE [LARGE SCALE GENOMIC DNA]</scope>
</reference>
<comment type="caution">
    <text evidence="1">The sequence shown here is derived from an EMBL/GenBank/DDBJ whole genome shotgun (WGS) entry which is preliminary data.</text>
</comment>
<evidence type="ECO:0000313" key="1">
    <source>
        <dbReference type="EMBL" id="OGM08192.1"/>
    </source>
</evidence>
<proteinExistence type="predicted"/>
<organism evidence="1 2">
    <name type="scientific">Candidatus Woesebacteria bacterium RBG_13_36_22</name>
    <dbReference type="NCBI Taxonomy" id="1802478"/>
    <lineage>
        <taxon>Bacteria</taxon>
        <taxon>Candidatus Woeseibacteriota</taxon>
    </lineage>
</organism>
<gene>
    <name evidence="1" type="ORF">A2Z67_06270</name>
</gene>
<name>A0A1F7WZA5_9BACT</name>
<protein>
    <submittedName>
        <fullName evidence="1">Uncharacterized protein</fullName>
    </submittedName>
</protein>
<sequence length="73" mass="8745">MSEDLGNPSNASINEAQIKEPARTIEFWRKQFTGLNKKIFDMIVYEQCLEERDRLTKSQLDFYMDNRKRKKIS</sequence>
<dbReference type="EMBL" id="MGFQ01000055">
    <property type="protein sequence ID" value="OGM08192.1"/>
    <property type="molecule type" value="Genomic_DNA"/>
</dbReference>
<dbReference type="AlphaFoldDB" id="A0A1F7WZA5"/>
<accession>A0A1F7WZA5</accession>